<feature type="compositionally biased region" description="Basic and acidic residues" evidence="4">
    <location>
        <begin position="21"/>
        <end position="33"/>
    </location>
</feature>
<dbReference type="OrthoDB" id="2550922at2759"/>
<keyword evidence="1" id="KW-0996">Nickel insertion</keyword>
<dbReference type="EMBL" id="QVQW01000062">
    <property type="protein sequence ID" value="RKU42060.1"/>
    <property type="molecule type" value="Genomic_DNA"/>
</dbReference>
<gene>
    <name evidence="5" type="ORF">DL546_003000</name>
</gene>
<dbReference type="STRING" id="177199.A0A420Y2T2"/>
<feature type="region of interest" description="Disordered" evidence="4">
    <location>
        <begin position="21"/>
        <end position="55"/>
    </location>
</feature>
<dbReference type="Gene3D" id="1.10.4190.10">
    <property type="entry name" value="Urease accessory protein UreF"/>
    <property type="match status" value="1"/>
</dbReference>
<evidence type="ECO:0000256" key="3">
    <source>
        <dbReference type="ARBA" id="ARBA00046339"/>
    </source>
</evidence>
<name>A0A420Y2T2_9PEZI</name>
<comment type="similarity">
    <text evidence="3">Belongs to the UreF family.</text>
</comment>
<comment type="caution">
    <text evidence="5">The sequence shown here is derived from an EMBL/GenBank/DDBJ whole genome shotgun (WGS) entry which is preliminary data.</text>
</comment>
<evidence type="ECO:0000256" key="1">
    <source>
        <dbReference type="ARBA" id="ARBA00022988"/>
    </source>
</evidence>
<organism evidence="5 6">
    <name type="scientific">Coniochaeta pulveracea</name>
    <dbReference type="NCBI Taxonomy" id="177199"/>
    <lineage>
        <taxon>Eukaryota</taxon>
        <taxon>Fungi</taxon>
        <taxon>Dikarya</taxon>
        <taxon>Ascomycota</taxon>
        <taxon>Pezizomycotina</taxon>
        <taxon>Sordariomycetes</taxon>
        <taxon>Sordariomycetidae</taxon>
        <taxon>Coniochaetales</taxon>
        <taxon>Coniochaetaceae</taxon>
        <taxon>Coniochaeta</taxon>
    </lineage>
</organism>
<evidence type="ECO:0000256" key="4">
    <source>
        <dbReference type="SAM" id="MobiDB-lite"/>
    </source>
</evidence>
<dbReference type="PANTHER" id="PTHR33620:SF1">
    <property type="entry name" value="UREASE ACCESSORY PROTEIN F"/>
    <property type="match status" value="1"/>
</dbReference>
<dbReference type="InterPro" id="IPR002639">
    <property type="entry name" value="UreF"/>
</dbReference>
<dbReference type="InterPro" id="IPR038277">
    <property type="entry name" value="UreF_sf"/>
</dbReference>
<evidence type="ECO:0000256" key="2">
    <source>
        <dbReference type="ARBA" id="ARBA00023186"/>
    </source>
</evidence>
<evidence type="ECO:0000313" key="6">
    <source>
        <dbReference type="Proteomes" id="UP000275385"/>
    </source>
</evidence>
<keyword evidence="2" id="KW-0143">Chaperone</keyword>
<proteinExistence type="inferred from homology"/>
<keyword evidence="6" id="KW-1185">Reference proteome</keyword>
<protein>
    <recommendedName>
        <fullName evidence="7">Urease accessory protein</fullName>
    </recommendedName>
</protein>
<sequence length="262" mass="28217">MSSTITDTTDLESVISALEEQPRQAEARLHEAQCDSPTPPSAPHPRLDKQPTIPSTPSFNPATHFLLLLSDSALPLGSFAFSSGLESFLAHQHHPSTPLATLFSPHFLPLSLSSYASTTLPFLLAAHRRPALLVDLDDALDAATICTVGRRASVAQGRALLGIWEKSFLAPGTEVDDHGEVIRQFAHVLRTSKTEPPAVACHLAPLLGAVCRAYGLGLEQTAFVFMLNHVKALVSAAVRRGMFGPYQAQKILAIRRGGHGYY</sequence>
<dbReference type="Proteomes" id="UP000275385">
    <property type="component" value="Unassembled WGS sequence"/>
</dbReference>
<dbReference type="PANTHER" id="PTHR33620">
    <property type="entry name" value="UREASE ACCESSORY PROTEIN F"/>
    <property type="match status" value="1"/>
</dbReference>
<evidence type="ECO:0008006" key="7">
    <source>
        <dbReference type="Google" id="ProtNLM"/>
    </source>
</evidence>
<accession>A0A420Y2T2</accession>
<evidence type="ECO:0000313" key="5">
    <source>
        <dbReference type="EMBL" id="RKU42060.1"/>
    </source>
</evidence>
<dbReference type="Pfam" id="PF01730">
    <property type="entry name" value="UreF"/>
    <property type="match status" value="1"/>
</dbReference>
<dbReference type="GO" id="GO:0016151">
    <property type="term" value="F:nickel cation binding"/>
    <property type="evidence" value="ECO:0007669"/>
    <property type="project" value="InterPro"/>
</dbReference>
<dbReference type="AlphaFoldDB" id="A0A420Y2T2"/>
<reference evidence="5 6" key="1">
    <citation type="submission" date="2018-08" db="EMBL/GenBank/DDBJ databases">
        <title>Draft genome of the lignicolous fungus Coniochaeta pulveracea.</title>
        <authorList>
            <person name="Borstlap C.J."/>
            <person name="De Witt R.N."/>
            <person name="Botha A."/>
            <person name="Volschenk H."/>
        </authorList>
    </citation>
    <scope>NUCLEOTIDE SEQUENCE [LARGE SCALE GENOMIC DNA]</scope>
    <source>
        <strain evidence="5 6">CAB683</strain>
    </source>
</reference>